<dbReference type="EMBL" id="MT631301">
    <property type="protein sequence ID" value="QNO48073.1"/>
    <property type="molecule type" value="Genomic_DNA"/>
</dbReference>
<accession>A0A7G9YQ61</accession>
<feature type="transmembrane region" description="Helical" evidence="1">
    <location>
        <begin position="104"/>
        <end position="129"/>
    </location>
</feature>
<proteinExistence type="predicted"/>
<keyword evidence="1" id="KW-0472">Membrane</keyword>
<evidence type="ECO:0000313" key="3">
    <source>
        <dbReference type="EMBL" id="QNO48639.1"/>
    </source>
</evidence>
<protein>
    <submittedName>
        <fullName evidence="4">Uncharacterized protein</fullName>
    </submittedName>
</protein>
<organism evidence="4">
    <name type="scientific">Candidatus Methanogaster sp. ANME-2c ERB4</name>
    <dbReference type="NCBI Taxonomy" id="2759911"/>
    <lineage>
        <taxon>Archaea</taxon>
        <taxon>Methanobacteriati</taxon>
        <taxon>Methanobacteriota</taxon>
        <taxon>Stenosarchaea group</taxon>
        <taxon>Methanomicrobia</taxon>
        <taxon>Methanosarcinales</taxon>
        <taxon>ANME-2 cluster</taxon>
        <taxon>Candidatus Methanogasteraceae</taxon>
        <taxon>Candidatus Methanogaster</taxon>
    </lineage>
</organism>
<sequence>MDKWQVNLHIPDIGSMFTLSTVGICSALIALAEITYMMMIITTAYETNGKDWLLDLLCAEAFTEEITYVLVSSVLLLLSAIVFLVTMCISLFELNWVRSGHRPHLKILSILFMIGLVLLSLTLLSTLIITRYGVGMFGLVR</sequence>
<evidence type="ECO:0000256" key="1">
    <source>
        <dbReference type="SAM" id="Phobius"/>
    </source>
</evidence>
<dbReference type="AlphaFoldDB" id="A0A7G9YQ61"/>
<name>A0A7G9YQ61_9EURY</name>
<evidence type="ECO:0000313" key="2">
    <source>
        <dbReference type="EMBL" id="QNO48073.1"/>
    </source>
</evidence>
<dbReference type="EMBL" id="MT631406">
    <property type="protein sequence ID" value="QNO50145.1"/>
    <property type="molecule type" value="Genomic_DNA"/>
</dbReference>
<dbReference type="EMBL" id="MT631414">
    <property type="protein sequence ID" value="QNO50248.1"/>
    <property type="molecule type" value="Genomic_DNA"/>
</dbReference>
<keyword evidence="1" id="KW-1133">Transmembrane helix</keyword>
<feature type="transmembrane region" description="Helical" evidence="1">
    <location>
        <begin position="21"/>
        <end position="45"/>
    </location>
</feature>
<evidence type="ECO:0000313" key="5">
    <source>
        <dbReference type="EMBL" id="QNO50248.1"/>
    </source>
</evidence>
<feature type="transmembrane region" description="Helical" evidence="1">
    <location>
        <begin position="65"/>
        <end position="92"/>
    </location>
</feature>
<evidence type="ECO:0000313" key="4">
    <source>
        <dbReference type="EMBL" id="QNO50145.1"/>
    </source>
</evidence>
<dbReference type="EMBL" id="MT631357">
    <property type="protein sequence ID" value="QNO48639.1"/>
    <property type="molecule type" value="Genomic_DNA"/>
</dbReference>
<keyword evidence="1" id="KW-0812">Transmembrane</keyword>
<reference evidence="4" key="1">
    <citation type="submission" date="2020-06" db="EMBL/GenBank/DDBJ databases">
        <title>Unique genomic features of the anaerobic methanotrophic archaea.</title>
        <authorList>
            <person name="Chadwick G.L."/>
            <person name="Skennerton C.T."/>
            <person name="Laso-Perez R."/>
            <person name="Leu A.O."/>
            <person name="Speth D.R."/>
            <person name="Yu H."/>
            <person name="Morgan-Lang C."/>
            <person name="Hatzenpichler R."/>
            <person name="Goudeau D."/>
            <person name="Malmstrom R."/>
            <person name="Brazelton W.J."/>
            <person name="Woyke T."/>
            <person name="Hallam S.J."/>
            <person name="Tyson G.W."/>
            <person name="Wegener G."/>
            <person name="Boetius A."/>
            <person name="Orphan V."/>
        </authorList>
    </citation>
    <scope>NUCLEOTIDE SEQUENCE</scope>
</reference>
<gene>
    <name evidence="5" type="ORF">EDBCCJAM_00005</name>
    <name evidence="2" type="ORF">HFDLODHI_00001</name>
    <name evidence="3" type="ORF">LENKHJGJ_00010</name>
    <name evidence="4" type="ORF">MOOMDFED_00013</name>
</gene>